<accession>A0AAW3S849</accession>
<organism evidence="2 3">
    <name type="scientific">Stenotrophomonas maltophilia</name>
    <name type="common">Pseudomonas maltophilia</name>
    <name type="synonym">Xanthomonas maltophilia</name>
    <dbReference type="NCBI Taxonomy" id="40324"/>
    <lineage>
        <taxon>Bacteria</taxon>
        <taxon>Pseudomonadati</taxon>
        <taxon>Pseudomonadota</taxon>
        <taxon>Gammaproteobacteria</taxon>
        <taxon>Lysobacterales</taxon>
        <taxon>Lysobacteraceae</taxon>
        <taxon>Stenotrophomonas</taxon>
        <taxon>Stenotrophomonas maltophilia group</taxon>
    </lineage>
</organism>
<dbReference type="GO" id="GO:0003677">
    <property type="term" value="F:DNA binding"/>
    <property type="evidence" value="ECO:0007669"/>
    <property type="project" value="InterPro"/>
</dbReference>
<gene>
    <name evidence="2" type="ORF">D7Y33_14730</name>
</gene>
<dbReference type="EMBL" id="RAUE01000024">
    <property type="protein sequence ID" value="MBA0312248.1"/>
    <property type="molecule type" value="Genomic_DNA"/>
</dbReference>
<evidence type="ECO:0000313" key="2">
    <source>
        <dbReference type="EMBL" id="MBA0312248.1"/>
    </source>
</evidence>
<dbReference type="Proteomes" id="UP000822271">
    <property type="component" value="Unassembled WGS sequence"/>
</dbReference>
<dbReference type="AlphaFoldDB" id="A0AAW3S849"/>
<dbReference type="InterPro" id="IPR010982">
    <property type="entry name" value="Lambda_DNA-bd_dom_sf"/>
</dbReference>
<comment type="caution">
    <text evidence="2">The sequence shown here is derived from an EMBL/GenBank/DDBJ whole genome shotgun (WGS) entry which is preliminary data.</text>
</comment>
<protein>
    <recommendedName>
        <fullName evidence="4">Transcriptional regulator</fullName>
    </recommendedName>
</protein>
<proteinExistence type="predicted"/>
<dbReference type="InterPro" id="IPR031856">
    <property type="entry name" value="YdaS_toxin-like"/>
</dbReference>
<feature type="compositionally biased region" description="Basic and acidic residues" evidence="1">
    <location>
        <begin position="144"/>
        <end position="153"/>
    </location>
</feature>
<evidence type="ECO:0008006" key="4">
    <source>
        <dbReference type="Google" id="ProtNLM"/>
    </source>
</evidence>
<feature type="region of interest" description="Disordered" evidence="1">
    <location>
        <begin position="126"/>
        <end position="153"/>
    </location>
</feature>
<dbReference type="Pfam" id="PF15943">
    <property type="entry name" value="YdaS_toxin"/>
    <property type="match status" value="1"/>
</dbReference>
<name>A0AAW3S849_STEMA</name>
<dbReference type="RefSeq" id="WP_111187850.1">
    <property type="nucleotide sequence ID" value="NZ_JAMYCH010000014.1"/>
</dbReference>
<evidence type="ECO:0000313" key="3">
    <source>
        <dbReference type="Proteomes" id="UP000822271"/>
    </source>
</evidence>
<reference evidence="2" key="2">
    <citation type="journal article" date="2020" name="Front. Microbiol.">
        <title>Genetic Variants of the DSF Quorum Sensing System in Stenotrophomonas maltophilia Influence Virulence and Resistance Phenotypes Among Genotypically Diverse Clinical Isolates.</title>
        <authorList>
            <person name="Yero D."/>
            <person name="Huedo P."/>
            <person name="Conchillo-Sole O."/>
            <person name="Martinez-Servat S."/>
            <person name="Mamat U."/>
            <person name="Coves X."/>
            <person name="Llanas F."/>
            <person name="Roca I."/>
            <person name="Vila J."/>
            <person name="Schaible U.E."/>
            <person name="Daura X."/>
            <person name="Gibert I."/>
        </authorList>
    </citation>
    <scope>NUCLEOTIDE SEQUENCE</scope>
    <source>
        <strain evidence="2">OG156</strain>
    </source>
</reference>
<dbReference type="Gene3D" id="1.10.260.40">
    <property type="entry name" value="lambda repressor-like DNA-binding domains"/>
    <property type="match status" value="1"/>
</dbReference>
<sequence>MTTPILKAIEVLGGQAAMARTLSVHPALVSQWATGRRPVAARHILAIEAAAGVSRHVLRPDVFGEGEAAEERQVTGSGATKRALRAKLGLSTDKQLAKVLQLPVEEVSAWEDEDMVPALPQVLQLLGHSEQQEPAKPANDDPDADRIGPIEVA</sequence>
<evidence type="ECO:0000256" key="1">
    <source>
        <dbReference type="SAM" id="MobiDB-lite"/>
    </source>
</evidence>
<dbReference type="SUPFAM" id="SSF47413">
    <property type="entry name" value="lambda repressor-like DNA-binding domains"/>
    <property type="match status" value="1"/>
</dbReference>
<reference evidence="2" key="1">
    <citation type="submission" date="2018-09" db="EMBL/GenBank/DDBJ databases">
        <authorList>
            <person name="Groschel M."/>
            <person name="Kohl T."/>
            <person name="Conchillo-Sole O."/>
            <person name="Mamat U."/>
            <person name="Yero D."/>
            <person name="Niemann S."/>
            <person name="Daura X."/>
            <person name="Gibert I."/>
        </authorList>
    </citation>
    <scope>NUCLEOTIDE SEQUENCE</scope>
    <source>
        <strain evidence="2">OG156</strain>
    </source>
</reference>